<evidence type="ECO:0000256" key="1">
    <source>
        <dbReference type="ARBA" id="ARBA00004167"/>
    </source>
</evidence>
<comment type="subcellular location">
    <subcellularLocation>
        <location evidence="1">Membrane</location>
        <topology evidence="1">Single-pass membrane protein</topology>
    </subcellularLocation>
</comment>
<dbReference type="Pfam" id="PF01145">
    <property type="entry name" value="Band_7"/>
    <property type="match status" value="1"/>
</dbReference>
<evidence type="ECO:0000256" key="2">
    <source>
        <dbReference type="SAM" id="Phobius"/>
    </source>
</evidence>
<protein>
    <submittedName>
        <fullName evidence="4">SPFH domain-containing protein</fullName>
    </submittedName>
</protein>
<dbReference type="InterPro" id="IPR036013">
    <property type="entry name" value="Band_7/SPFH_dom_sf"/>
</dbReference>
<dbReference type="SUPFAM" id="SSF117892">
    <property type="entry name" value="Band 7/SPFH domain"/>
    <property type="match status" value="1"/>
</dbReference>
<feature type="transmembrane region" description="Helical" evidence="2">
    <location>
        <begin position="48"/>
        <end position="68"/>
    </location>
</feature>
<keyword evidence="2" id="KW-0472">Membrane</keyword>
<dbReference type="Proteomes" id="UP000663722">
    <property type="component" value="Chromosome"/>
</dbReference>
<dbReference type="GO" id="GO:0016020">
    <property type="term" value="C:membrane"/>
    <property type="evidence" value="ECO:0007669"/>
    <property type="project" value="UniProtKB-SubCell"/>
</dbReference>
<dbReference type="PANTHER" id="PTHR42911">
    <property type="entry name" value="MODULATOR OF FTSH PROTEASE HFLC"/>
    <property type="match status" value="1"/>
</dbReference>
<keyword evidence="5" id="KW-1185">Reference proteome</keyword>
<dbReference type="KEGG" id="dmm:dnm_097790"/>
<name>A0A975GU11_9BACT</name>
<dbReference type="InterPro" id="IPR000163">
    <property type="entry name" value="Prohibitin"/>
</dbReference>
<dbReference type="AlphaFoldDB" id="A0A975GU11"/>
<evidence type="ECO:0000313" key="4">
    <source>
        <dbReference type="EMBL" id="QTA93675.1"/>
    </source>
</evidence>
<dbReference type="CDD" id="cd03401">
    <property type="entry name" value="SPFH_prohibitin"/>
    <property type="match status" value="1"/>
</dbReference>
<feature type="transmembrane region" description="Helical" evidence="2">
    <location>
        <begin position="6"/>
        <end position="27"/>
    </location>
</feature>
<gene>
    <name evidence="4" type="ORF">dnm_097790</name>
</gene>
<evidence type="ECO:0000259" key="3">
    <source>
        <dbReference type="SMART" id="SM00244"/>
    </source>
</evidence>
<proteinExistence type="predicted"/>
<keyword evidence="2" id="KW-0812">Transmembrane</keyword>
<dbReference type="PANTHER" id="PTHR42911:SF2">
    <property type="entry name" value="PROHIBITIN FAMILY PROTEIN"/>
    <property type="match status" value="1"/>
</dbReference>
<evidence type="ECO:0000313" key="5">
    <source>
        <dbReference type="Proteomes" id="UP000663722"/>
    </source>
</evidence>
<accession>A0A975GU11</accession>
<reference evidence="4" key="1">
    <citation type="journal article" date="2021" name="Microb. Physiol.">
        <title>Proteogenomic Insights into the Physiology of Marine, Sulfate-Reducing, Filamentous Desulfonema limicola and Desulfonema magnum.</title>
        <authorList>
            <person name="Schnaars V."/>
            <person name="Wohlbrand L."/>
            <person name="Scheve S."/>
            <person name="Hinrichs C."/>
            <person name="Reinhardt R."/>
            <person name="Rabus R."/>
        </authorList>
    </citation>
    <scope>NUCLEOTIDE SEQUENCE</scope>
    <source>
        <strain evidence="4">4be13</strain>
    </source>
</reference>
<feature type="domain" description="Band 7" evidence="3">
    <location>
        <begin position="63"/>
        <end position="241"/>
    </location>
</feature>
<sequence>MNLDSLLHLITILAWSLFAAIEIILFTRNARKHGFKIAFNALLSWRKIVMPLCLLISLSIFSASLVFIEPQSIGVVISAVSSNGIRPRPVQSGLRWIIPLAEELIIYPLYWQTYTMSGKPLEGEKPGDDSISARTADGQEVILDSSIIFRINPEKVVQLHINWQDRYIRDFIRPAVRGVIRITVSKYTVDEVNSDRRGDVETELYKQLKIILSFNSLIMEDFLVRNIAFTSQYAASVEQKQVAGQKETEKIYEARQIENLAAGQANKIRIRAKAEADAILITADAEAKARLLQAKAEAEAFKLIAVALAQNPDLLTYQYIRKLSPNIKSLYVPNDAYLTLPEPALTSEVSGHALNSSETAREYADQIKADENKSSDTLSNTNKRKGQPGVRLFRLNLR</sequence>
<dbReference type="Gene3D" id="3.30.479.30">
    <property type="entry name" value="Band 7 domain"/>
    <property type="match status" value="1"/>
</dbReference>
<dbReference type="InterPro" id="IPR001107">
    <property type="entry name" value="Band_7"/>
</dbReference>
<dbReference type="RefSeq" id="WP_207680514.1">
    <property type="nucleotide sequence ID" value="NZ_CP061800.1"/>
</dbReference>
<keyword evidence="2" id="KW-1133">Transmembrane helix</keyword>
<dbReference type="SMART" id="SM00244">
    <property type="entry name" value="PHB"/>
    <property type="match status" value="1"/>
</dbReference>
<organism evidence="4 5">
    <name type="scientific">Desulfonema magnum</name>
    <dbReference type="NCBI Taxonomy" id="45655"/>
    <lineage>
        <taxon>Bacteria</taxon>
        <taxon>Pseudomonadati</taxon>
        <taxon>Thermodesulfobacteriota</taxon>
        <taxon>Desulfobacteria</taxon>
        <taxon>Desulfobacterales</taxon>
        <taxon>Desulfococcaceae</taxon>
        <taxon>Desulfonema</taxon>
    </lineage>
</organism>
<dbReference type="EMBL" id="CP061800">
    <property type="protein sequence ID" value="QTA93675.1"/>
    <property type="molecule type" value="Genomic_DNA"/>
</dbReference>